<feature type="binding site" evidence="1">
    <location>
        <position position="113"/>
    </location>
    <ligand>
        <name>3-methyl-2-oxobutanoate</name>
        <dbReference type="ChEBI" id="CHEBI:11851"/>
    </ligand>
</feature>
<accession>A0ABY3X859</accession>
<dbReference type="GO" id="GO:0003864">
    <property type="term" value="F:3-methyl-2-oxobutanoate hydroxymethyltransferase activity"/>
    <property type="evidence" value="ECO:0007669"/>
    <property type="project" value="UniProtKB-EC"/>
</dbReference>
<proteinExistence type="inferred from homology"/>
<comment type="subunit">
    <text evidence="1">Homodecamer; pentamer of dimers.</text>
</comment>
<dbReference type="Proteomes" id="UP000829542">
    <property type="component" value="Chromosome"/>
</dbReference>
<keyword evidence="1 2" id="KW-0808">Transferase</keyword>
<evidence type="ECO:0000313" key="2">
    <source>
        <dbReference type="EMBL" id="UNM96945.1"/>
    </source>
</evidence>
<comment type="similarity">
    <text evidence="1">Belongs to the PanB family.</text>
</comment>
<keyword evidence="1" id="KW-0963">Cytoplasm</keyword>
<dbReference type="NCBIfam" id="NF001452">
    <property type="entry name" value="PRK00311.1"/>
    <property type="match status" value="1"/>
</dbReference>
<comment type="catalytic activity">
    <reaction evidence="1">
        <text>(6R)-5,10-methylene-5,6,7,8-tetrahydrofolate + 3-methyl-2-oxobutanoate + H2O = 2-dehydropantoate + (6S)-5,6,7,8-tetrahydrofolate</text>
        <dbReference type="Rhea" id="RHEA:11824"/>
        <dbReference type="ChEBI" id="CHEBI:11561"/>
        <dbReference type="ChEBI" id="CHEBI:11851"/>
        <dbReference type="ChEBI" id="CHEBI:15377"/>
        <dbReference type="ChEBI" id="CHEBI:15636"/>
        <dbReference type="ChEBI" id="CHEBI:57453"/>
        <dbReference type="EC" id="2.1.2.11"/>
    </reaction>
</comment>
<feature type="binding site" evidence="1">
    <location>
        <position position="45"/>
    </location>
    <ligand>
        <name>Mg(2+)</name>
        <dbReference type="ChEBI" id="CHEBI:18420"/>
    </ligand>
</feature>
<comment type="subcellular location">
    <subcellularLocation>
        <location evidence="1">Cytoplasm</location>
    </subcellularLocation>
</comment>
<dbReference type="PIRSF" id="PIRSF000388">
    <property type="entry name" value="Pantoate_hydroxy_MeTrfase"/>
    <property type="match status" value="1"/>
</dbReference>
<evidence type="ECO:0000256" key="1">
    <source>
        <dbReference type="HAMAP-Rule" id="MF_00156"/>
    </source>
</evidence>
<sequence length="269" mass="28675">MQKVRITDLQKMKESGEKIAMITCYDASFAKEMAIAGVDTILVGDSLGMVVQGHQSTLPVTLEEMIYHTENVARGNRRSFIIADLPFGAYEASKEDAFYAASSLMKAGAEMIKIEGDQDIAGITEFLTKRGIPVCAHIGLLPQSVNILGGYSVQGKELQLAAKLIEDGRAHQTAGAQLLVVECVLAELGEALATALSIPVIGIGAGVETDGQVLVMHDMLGIKGDVTPRFVKDFLAESASLGDPSIQGAFKTYVKAVKEASFPAKEHSF</sequence>
<keyword evidence="1" id="KW-0460">Magnesium</keyword>
<feature type="binding site" evidence="1">
    <location>
        <position position="84"/>
    </location>
    <ligand>
        <name>3-methyl-2-oxobutanoate</name>
        <dbReference type="ChEBI" id="CHEBI:11851"/>
    </ligand>
</feature>
<evidence type="ECO:0000313" key="3">
    <source>
        <dbReference type="Proteomes" id="UP000829542"/>
    </source>
</evidence>
<comment type="pathway">
    <text evidence="1">Cofactor biosynthesis; (R)-pantothenate biosynthesis; (R)-pantoate from 3-methyl-2-oxobutanoate: step 1/2.</text>
</comment>
<keyword evidence="1" id="KW-0479">Metal-binding</keyword>
<dbReference type="CDD" id="cd06557">
    <property type="entry name" value="KPHMT-like"/>
    <property type="match status" value="1"/>
</dbReference>
<name>A0ABY3X859_9GAMM</name>
<feature type="binding site" evidence="1">
    <location>
        <begin position="45"/>
        <end position="46"/>
    </location>
    <ligand>
        <name>3-methyl-2-oxobutanoate</name>
        <dbReference type="ChEBI" id="CHEBI:11851"/>
    </ligand>
</feature>
<feature type="active site" description="Proton acceptor" evidence="1">
    <location>
        <position position="182"/>
    </location>
</feature>
<comment type="function">
    <text evidence="1">Catalyzes the reversible reaction in which hydroxymethyl group from 5,10-methylenetetrahydrofolate is transferred onto alpha-ketoisovalerate to form ketopantoate.</text>
</comment>
<dbReference type="Pfam" id="PF02548">
    <property type="entry name" value="Pantoate_transf"/>
    <property type="match status" value="1"/>
</dbReference>
<organism evidence="2 3">
    <name type="scientific">Ignatzschineria rhizosphaerae</name>
    <dbReference type="NCBI Taxonomy" id="2923279"/>
    <lineage>
        <taxon>Bacteria</taxon>
        <taxon>Pseudomonadati</taxon>
        <taxon>Pseudomonadota</taxon>
        <taxon>Gammaproteobacteria</taxon>
        <taxon>Cardiobacteriales</taxon>
        <taxon>Ignatzschineriaceae</taxon>
        <taxon>Ignatzschineria</taxon>
    </lineage>
</organism>
<dbReference type="NCBIfam" id="TIGR00222">
    <property type="entry name" value="panB"/>
    <property type="match status" value="1"/>
</dbReference>
<keyword evidence="3" id="KW-1185">Reference proteome</keyword>
<keyword evidence="1" id="KW-0566">Pantothenate biosynthesis</keyword>
<protein>
    <recommendedName>
        <fullName evidence="1">3-methyl-2-oxobutanoate hydroxymethyltransferase</fullName>
        <ecNumber evidence="1">2.1.2.11</ecNumber>
    </recommendedName>
    <alternativeName>
        <fullName evidence="1">Ketopantoate hydroxymethyltransferase</fullName>
        <shortName evidence="1">KPHMT</shortName>
    </alternativeName>
</protein>
<dbReference type="EC" id="2.1.2.11" evidence="1"/>
<dbReference type="PANTHER" id="PTHR20881">
    <property type="entry name" value="3-METHYL-2-OXOBUTANOATE HYDROXYMETHYLTRANSFERASE"/>
    <property type="match status" value="1"/>
</dbReference>
<dbReference type="HAMAP" id="MF_00156">
    <property type="entry name" value="PanB"/>
    <property type="match status" value="1"/>
</dbReference>
<dbReference type="PANTHER" id="PTHR20881:SF0">
    <property type="entry name" value="3-METHYL-2-OXOBUTANOATE HYDROXYMETHYLTRANSFERASE"/>
    <property type="match status" value="1"/>
</dbReference>
<feature type="binding site" evidence="1">
    <location>
        <position position="115"/>
    </location>
    <ligand>
        <name>Mg(2+)</name>
        <dbReference type="ChEBI" id="CHEBI:18420"/>
    </ligand>
</feature>
<dbReference type="InterPro" id="IPR003700">
    <property type="entry name" value="Pantoate_hydroxy_MeTrfase"/>
</dbReference>
<dbReference type="EMBL" id="CP093379">
    <property type="protein sequence ID" value="UNM96945.1"/>
    <property type="molecule type" value="Genomic_DNA"/>
</dbReference>
<reference evidence="2 3" key="1">
    <citation type="submission" date="2022-03" db="EMBL/GenBank/DDBJ databases">
        <title>Ignatzschineria rhizosphaerae HR5S32.</title>
        <authorList>
            <person name="Sun J.Q."/>
            <person name="Feng J.Y."/>
        </authorList>
    </citation>
    <scope>NUCLEOTIDE SEQUENCE [LARGE SCALE GENOMIC DNA]</scope>
    <source>
        <strain evidence="2 3">HR5S32</strain>
    </source>
</reference>
<dbReference type="RefSeq" id="WP_242151505.1">
    <property type="nucleotide sequence ID" value="NZ_CP093379.1"/>
</dbReference>
<gene>
    <name evidence="1 2" type="primary">panB</name>
    <name evidence="2" type="ORF">MMG00_03585</name>
</gene>
<feature type="binding site" evidence="1">
    <location>
        <position position="84"/>
    </location>
    <ligand>
        <name>Mg(2+)</name>
        <dbReference type="ChEBI" id="CHEBI:18420"/>
    </ligand>
</feature>
<comment type="cofactor">
    <cofactor evidence="1">
        <name>Mg(2+)</name>
        <dbReference type="ChEBI" id="CHEBI:18420"/>
    </cofactor>
    <text evidence="1">Binds 1 Mg(2+) ion per subunit.</text>
</comment>